<evidence type="ECO:0000313" key="3">
    <source>
        <dbReference type="Proteomes" id="UP001148299"/>
    </source>
</evidence>
<protein>
    <submittedName>
        <fullName evidence="2">Acyl-CoA N-acyltransferase</fullName>
    </submittedName>
</protein>
<reference evidence="2" key="2">
    <citation type="journal article" date="2023" name="IMA Fungus">
        <title>Comparative genomic study of the Penicillium genus elucidates a diverse pangenome and 15 lateral gene transfer events.</title>
        <authorList>
            <person name="Petersen C."/>
            <person name="Sorensen T."/>
            <person name="Nielsen M.R."/>
            <person name="Sondergaard T.E."/>
            <person name="Sorensen J.L."/>
            <person name="Fitzpatrick D.A."/>
            <person name="Frisvad J.C."/>
            <person name="Nielsen K.L."/>
        </authorList>
    </citation>
    <scope>NUCLEOTIDE SEQUENCE</scope>
    <source>
        <strain evidence="2">IBT 35675</strain>
    </source>
</reference>
<name>A0A9W9RK38_PENBR</name>
<dbReference type="Proteomes" id="UP001148299">
    <property type="component" value="Unassembled WGS sequence"/>
</dbReference>
<proteinExistence type="predicted"/>
<gene>
    <name evidence="2" type="ORF">N7541_002561</name>
</gene>
<dbReference type="InterPro" id="IPR016181">
    <property type="entry name" value="Acyl_CoA_acyltransferase"/>
</dbReference>
<accession>A0A9W9RK38</accession>
<keyword evidence="3" id="KW-1185">Reference proteome</keyword>
<evidence type="ECO:0000256" key="1">
    <source>
        <dbReference type="SAM" id="MobiDB-lite"/>
    </source>
</evidence>
<organism evidence="2 3">
    <name type="scientific">Penicillium brevicompactum</name>
    <dbReference type="NCBI Taxonomy" id="5074"/>
    <lineage>
        <taxon>Eukaryota</taxon>
        <taxon>Fungi</taxon>
        <taxon>Dikarya</taxon>
        <taxon>Ascomycota</taxon>
        <taxon>Pezizomycotina</taxon>
        <taxon>Eurotiomycetes</taxon>
        <taxon>Eurotiomycetidae</taxon>
        <taxon>Eurotiales</taxon>
        <taxon>Aspergillaceae</taxon>
        <taxon>Penicillium</taxon>
    </lineage>
</organism>
<dbReference type="AlphaFoldDB" id="A0A9W9RK38"/>
<reference evidence="2" key="1">
    <citation type="submission" date="2022-12" db="EMBL/GenBank/DDBJ databases">
        <authorList>
            <person name="Petersen C."/>
        </authorList>
    </citation>
    <scope>NUCLEOTIDE SEQUENCE</scope>
    <source>
        <strain evidence="2">IBT 35675</strain>
    </source>
</reference>
<comment type="caution">
    <text evidence="2">The sequence shown here is derived from an EMBL/GenBank/DDBJ whole genome shotgun (WGS) entry which is preliminary data.</text>
</comment>
<feature type="compositionally biased region" description="Basic and acidic residues" evidence="1">
    <location>
        <begin position="80"/>
        <end position="114"/>
    </location>
</feature>
<evidence type="ECO:0000313" key="2">
    <source>
        <dbReference type="EMBL" id="KAJ5361717.1"/>
    </source>
</evidence>
<dbReference type="SUPFAM" id="SSF55729">
    <property type="entry name" value="Acyl-CoA N-acyltransferases (Nat)"/>
    <property type="match status" value="1"/>
</dbReference>
<dbReference type="EMBL" id="JAPZBR010000002">
    <property type="protein sequence ID" value="KAJ5361717.1"/>
    <property type="molecule type" value="Genomic_DNA"/>
</dbReference>
<sequence>MGQEREPCGGLPEQTTATDNPHFTLFGDSIMTPAAKIAKARAIARSPRLHTLNPNEVNVLIQNLGDITSEQAKEIGRRWHSVKKEPSPERRWVPGREDEDHSCPEMLPKARDGPGAEPNSKIYQYLAQPRLSPDVENPEPWADFGTPSVLPDHIYGDEGFPNPNWSKHKIDNEKFRSQWKVRNEAHVKAYEDSQPMFPIVMNGQLTLTTEMQKIIYTPKPTTTEDAMLPIEPEDRWNNWHYSYRVSSISLPNEVVRDQFFSWFNQLPDDPQVVNIFRAAFFNGTALSDGISDMFLPDLKHLPTPRNMQETLTRLHWHETSEGYVYNWSPANQKRIKAEEERQKELRRTAPHRAWLNLPPGSKIVHPSVYLRPAELYDAERVLEIMQWYTDTSFASGDVKPMDRAGYEKLLSFCRDEKLPFIVAAQRGEIRYCDNHIDPAVGFAYVGYHRATNKADASIGELQVFVQERIKRHHIGRALIHMTLSCFETDLTAGITGDYRFDTKGTVQYGPGTCRPLSTLLCAVADRPGPQKEHKWVKEWLKRDFGFQEKCVFEGARMKFGKPFDLYYMARQVSSQEVTALGGEVDEANASPQSASVDVAPLIDLFD</sequence>
<dbReference type="Gene3D" id="3.40.630.30">
    <property type="match status" value="1"/>
</dbReference>
<feature type="region of interest" description="Disordered" evidence="1">
    <location>
        <begin position="80"/>
        <end position="120"/>
    </location>
</feature>
<feature type="region of interest" description="Disordered" evidence="1">
    <location>
        <begin position="1"/>
        <end position="20"/>
    </location>
</feature>